<dbReference type="Pfam" id="PF17921">
    <property type="entry name" value="Integrase_H2C2"/>
    <property type="match status" value="1"/>
</dbReference>
<dbReference type="GO" id="GO:0008233">
    <property type="term" value="F:peptidase activity"/>
    <property type="evidence" value="ECO:0007669"/>
    <property type="project" value="UniProtKB-KW"/>
</dbReference>
<keyword evidence="2" id="KW-0808">Transferase</keyword>
<protein>
    <recommendedName>
        <fullName evidence="13">Reverse transcriptase</fullName>
    </recommendedName>
</protein>
<feature type="domain" description="Reverse transcriptase" evidence="9">
    <location>
        <begin position="127"/>
        <end position="308"/>
    </location>
</feature>
<keyword evidence="6" id="KW-0378">Hydrolase</keyword>
<dbReference type="GO" id="GO:0015074">
    <property type="term" value="P:DNA integration"/>
    <property type="evidence" value="ECO:0007669"/>
    <property type="project" value="InterPro"/>
</dbReference>
<proteinExistence type="predicted"/>
<reference evidence="11 12" key="1">
    <citation type="journal article" name="Sci. Rep.">
        <title>Telomere-to-telomere assembled and centromere annotated genomes of the two main subspecies of the button mushroom Agaricus bisporus reveal especially polymorphic chromosome ends.</title>
        <authorList>
            <person name="Sonnenberg A.S.M."/>
            <person name="Sedaghat-Telgerd N."/>
            <person name="Lavrijssen B."/>
            <person name="Ohm R.A."/>
            <person name="Hendrickx P.M."/>
            <person name="Scholtmeijer K."/>
            <person name="Baars J.J.P."/>
            <person name="van Peer A."/>
        </authorList>
    </citation>
    <scope>NUCLEOTIDE SEQUENCE [LARGE SCALE GENOMIC DNA]</scope>
    <source>
        <strain evidence="11 12">H119_p4</strain>
    </source>
</reference>
<dbReference type="GO" id="GO:0004519">
    <property type="term" value="F:endonuclease activity"/>
    <property type="evidence" value="ECO:0007669"/>
    <property type="project" value="UniProtKB-KW"/>
</dbReference>
<dbReference type="PANTHER" id="PTHR37984:SF5">
    <property type="entry name" value="PROTEIN NYNRIN-LIKE"/>
    <property type="match status" value="1"/>
</dbReference>
<evidence type="ECO:0000256" key="1">
    <source>
        <dbReference type="ARBA" id="ARBA00022670"/>
    </source>
</evidence>
<keyword evidence="3" id="KW-0548">Nucleotidyltransferase</keyword>
<dbReference type="SUPFAM" id="SSF53098">
    <property type="entry name" value="Ribonuclease H-like"/>
    <property type="match status" value="1"/>
</dbReference>
<evidence type="ECO:0000259" key="9">
    <source>
        <dbReference type="PROSITE" id="PS50878"/>
    </source>
</evidence>
<dbReference type="Gene3D" id="3.30.420.10">
    <property type="entry name" value="Ribonuclease H-like superfamily/Ribonuclease H"/>
    <property type="match status" value="1"/>
</dbReference>
<keyword evidence="5" id="KW-0255">Endonuclease</keyword>
<sequence length="819" mass="93212">MKPHDRLMTTRKYRNTLLADLKHKLALVKRTLNDKHTVTLLPQSHVASLICAQIESIETSVTLETERNNLLQEFSSVFESIPHVDDLPTDVYAEIKLKDANVTIQTRTYSCPRKYRQAWRTLIQQHLDAGRIRESSSSCASPAFIIPKADPTALPRWVNNYRQLNKNTVPNTYPLPRIDDILTDCAKGAIWGTIDMTNAFFQTRMKPSDIPLTAVSTPFGLYEWCVMPMGLRNAPSIHQRRVNCALQAYIGKFCHIYLDDIVIWSDSIDEHCLHVHKILSALQHAGLYCNLKKTKLFQHEINFLGHTINSRGIFADDRKIERIMNWPVPTSAKDIRKFLGLVRYLAAFLPQLAVHTCILNKLTDKDSEYQFPEWSQAHQSAFDGIKSLVASSDCLTTIDHSKMPEYRVFVTTDASDYQSGAMLSFGKTWETSCPVAFDSKPFKNAELNYPVHKKELFAIICALQKWRADLLGIPLTVLTDHRTLECFQTQKHLSRQQARWTELLQQYDFDIVYIKGSENAVADALSRTTFTNAQSEIDTWRMTNFDVLEELEVPVCSLLTPSPSSPFSVVKSLVSSLEQTVIAPIMEITQDDELFLSIVDGYTTDSWCRKALDTKMDNLELRNRLLYYKGCLVIPRTNNLPHTLASLAHNALGHFGFDKTYAAMRKTFYWPGMRTFLEQTYIPSCDLCQRMKAPTTRPVGPLHPLPIPDRRFSSVAINFVGSFPEEDGCDHILTMTDRLGADIRLIPCKTNLTARDLASIFFDHWFCENGLPDEIISDRGVLFLSHFWKHLHELTGVQLKMSTAFHPQTDGASCCKSSA</sequence>
<dbReference type="InterPro" id="IPR050951">
    <property type="entry name" value="Retrovirus_Pol_polyprotein"/>
</dbReference>
<dbReference type="AlphaFoldDB" id="A0A8H7FCG3"/>
<dbReference type="FunFam" id="3.10.10.10:FF:000007">
    <property type="entry name" value="Retrovirus-related Pol polyprotein from transposon 17.6-like Protein"/>
    <property type="match status" value="1"/>
</dbReference>
<dbReference type="PROSITE" id="PS50994">
    <property type="entry name" value="INTEGRASE"/>
    <property type="match status" value="1"/>
</dbReference>
<dbReference type="Gene3D" id="1.10.340.70">
    <property type="match status" value="1"/>
</dbReference>
<dbReference type="GO" id="GO:0003964">
    <property type="term" value="F:RNA-directed DNA polymerase activity"/>
    <property type="evidence" value="ECO:0007669"/>
    <property type="project" value="UniProtKB-KW"/>
</dbReference>
<comment type="caution">
    <text evidence="11">The sequence shown here is derived from an EMBL/GenBank/DDBJ whole genome shotgun (WGS) entry which is preliminary data.</text>
</comment>
<dbReference type="GO" id="GO:0006508">
    <property type="term" value="P:proteolysis"/>
    <property type="evidence" value="ECO:0007669"/>
    <property type="project" value="UniProtKB-KW"/>
</dbReference>
<keyword evidence="1" id="KW-0645">Protease</keyword>
<dbReference type="InterPro" id="IPR041588">
    <property type="entry name" value="Integrase_H2C2"/>
</dbReference>
<dbReference type="CDD" id="cd01647">
    <property type="entry name" value="RT_LTR"/>
    <property type="match status" value="1"/>
</dbReference>
<evidence type="ECO:0000313" key="11">
    <source>
        <dbReference type="EMBL" id="KAF7785204.1"/>
    </source>
</evidence>
<dbReference type="Pfam" id="PF17917">
    <property type="entry name" value="RT_RNaseH"/>
    <property type="match status" value="1"/>
</dbReference>
<dbReference type="InterPro" id="IPR012337">
    <property type="entry name" value="RNaseH-like_sf"/>
</dbReference>
<dbReference type="InterPro" id="IPR041373">
    <property type="entry name" value="RT_RNaseH"/>
</dbReference>
<dbReference type="Gene3D" id="3.30.70.270">
    <property type="match status" value="2"/>
</dbReference>
<dbReference type="PROSITE" id="PS50878">
    <property type="entry name" value="RT_POL"/>
    <property type="match status" value="1"/>
</dbReference>
<dbReference type="GO" id="GO:0005634">
    <property type="term" value="C:nucleus"/>
    <property type="evidence" value="ECO:0007669"/>
    <property type="project" value="UniProtKB-ARBA"/>
</dbReference>
<evidence type="ECO:0000256" key="2">
    <source>
        <dbReference type="ARBA" id="ARBA00022679"/>
    </source>
</evidence>
<dbReference type="InterPro" id="IPR000477">
    <property type="entry name" value="RT_dom"/>
</dbReference>
<dbReference type="CDD" id="cd09274">
    <property type="entry name" value="RNase_HI_RT_Ty3"/>
    <property type="match status" value="1"/>
</dbReference>
<evidence type="ECO:0000256" key="7">
    <source>
        <dbReference type="ARBA" id="ARBA00022884"/>
    </source>
</evidence>
<dbReference type="SUPFAM" id="SSF56672">
    <property type="entry name" value="DNA/RNA polymerases"/>
    <property type="match status" value="1"/>
</dbReference>
<evidence type="ECO:0008006" key="13">
    <source>
        <dbReference type="Google" id="ProtNLM"/>
    </source>
</evidence>
<evidence type="ECO:0000256" key="3">
    <source>
        <dbReference type="ARBA" id="ARBA00022695"/>
    </source>
</evidence>
<keyword evidence="4" id="KW-0540">Nuclease</keyword>
<dbReference type="Pfam" id="PF00078">
    <property type="entry name" value="RVT_1"/>
    <property type="match status" value="1"/>
</dbReference>
<keyword evidence="8" id="KW-0695">RNA-directed DNA polymerase</keyword>
<dbReference type="InterPro" id="IPR043128">
    <property type="entry name" value="Rev_trsase/Diguanyl_cyclase"/>
</dbReference>
<dbReference type="EMBL" id="JABXXO010000001">
    <property type="protein sequence ID" value="KAF7785204.1"/>
    <property type="molecule type" value="Genomic_DNA"/>
</dbReference>
<dbReference type="InterPro" id="IPR001584">
    <property type="entry name" value="Integrase_cat-core"/>
</dbReference>
<dbReference type="Gene3D" id="3.10.10.10">
    <property type="entry name" value="HIV Type 1 Reverse Transcriptase, subunit A, domain 1"/>
    <property type="match status" value="1"/>
</dbReference>
<dbReference type="Proteomes" id="UP000629468">
    <property type="component" value="Unassembled WGS sequence"/>
</dbReference>
<evidence type="ECO:0000256" key="5">
    <source>
        <dbReference type="ARBA" id="ARBA00022759"/>
    </source>
</evidence>
<evidence type="ECO:0000256" key="6">
    <source>
        <dbReference type="ARBA" id="ARBA00022801"/>
    </source>
</evidence>
<evidence type="ECO:0000256" key="8">
    <source>
        <dbReference type="ARBA" id="ARBA00022918"/>
    </source>
</evidence>
<organism evidence="11 12">
    <name type="scientific">Agaricus bisporus var. burnettii</name>
    <dbReference type="NCBI Taxonomy" id="192524"/>
    <lineage>
        <taxon>Eukaryota</taxon>
        <taxon>Fungi</taxon>
        <taxon>Dikarya</taxon>
        <taxon>Basidiomycota</taxon>
        <taxon>Agaricomycotina</taxon>
        <taxon>Agaricomycetes</taxon>
        <taxon>Agaricomycetidae</taxon>
        <taxon>Agaricales</taxon>
        <taxon>Agaricineae</taxon>
        <taxon>Agaricaceae</taxon>
        <taxon>Agaricus</taxon>
    </lineage>
</organism>
<evidence type="ECO:0000313" key="12">
    <source>
        <dbReference type="Proteomes" id="UP000629468"/>
    </source>
</evidence>
<keyword evidence="7" id="KW-0694">RNA-binding</keyword>
<gene>
    <name evidence="11" type="ORF">Agabi119p4_1369</name>
</gene>
<evidence type="ECO:0000259" key="10">
    <source>
        <dbReference type="PROSITE" id="PS50994"/>
    </source>
</evidence>
<feature type="domain" description="Integrase catalytic" evidence="10">
    <location>
        <begin position="702"/>
        <end position="819"/>
    </location>
</feature>
<dbReference type="GO" id="GO:0003723">
    <property type="term" value="F:RNA binding"/>
    <property type="evidence" value="ECO:0007669"/>
    <property type="project" value="UniProtKB-KW"/>
</dbReference>
<name>A0A8H7FCG3_AGABI</name>
<dbReference type="InterPro" id="IPR036397">
    <property type="entry name" value="RNaseH_sf"/>
</dbReference>
<dbReference type="PANTHER" id="PTHR37984">
    <property type="entry name" value="PROTEIN CBG26694"/>
    <property type="match status" value="1"/>
</dbReference>
<accession>A0A8H7FCG3</accession>
<dbReference type="InterPro" id="IPR043502">
    <property type="entry name" value="DNA/RNA_pol_sf"/>
</dbReference>
<evidence type="ECO:0000256" key="4">
    <source>
        <dbReference type="ARBA" id="ARBA00022722"/>
    </source>
</evidence>